<dbReference type="AlphaFoldDB" id="A0A1X4G326"/>
<sequence length="78" mass="9089">MKRSYTEFLQDILDAITEIGLFVNGVSYMELEDPILTLRFKPLIANQLNVFCFNDFSRSYVLAICHFVILVTLHKVFI</sequence>
<proteinExistence type="predicted"/>
<reference evidence="1" key="1">
    <citation type="submission" date="2017-04" db="EMBL/GenBank/DDBJ databases">
        <authorList>
            <person name="Afonso C.L."/>
            <person name="Miller P.J."/>
            <person name="Scott M.A."/>
            <person name="Spackman E."/>
            <person name="Goraichik I."/>
            <person name="Dimitrov K.M."/>
            <person name="Suarez D.L."/>
            <person name="Swayne D.E."/>
        </authorList>
    </citation>
    <scope>NUCLEOTIDE SEQUENCE [LARGE SCALE GENOMIC DNA]</scope>
    <source>
        <strain evidence="1">CENA303</strain>
    </source>
</reference>
<dbReference type="Proteomes" id="UP000192997">
    <property type="component" value="Unassembled WGS sequence"/>
</dbReference>
<protein>
    <submittedName>
        <fullName evidence="1">Uncharacterized protein</fullName>
    </submittedName>
</protein>
<accession>A0A1X4G326</accession>
<name>A0A1X4G326_9CYAN</name>
<reference evidence="3" key="2">
    <citation type="submission" date="2017-04" db="EMBL/GenBank/DDBJ databases">
        <authorList>
            <person name="Abreu V.A."/>
            <person name="Popin R.V."/>
            <person name="Rigonato J."/>
            <person name="Andreote A.P."/>
            <person name="Schaker P.C."/>
            <person name="Hoff-Risseti C."/>
            <person name="Alvarenga D.O."/>
            <person name="Varani A.M."/>
            <person name="Fiore M.F."/>
        </authorList>
    </citation>
    <scope>NUCLEOTIDE SEQUENCE [LARGE SCALE GENOMIC DNA]</scope>
    <source>
        <strain evidence="3">CENA303</strain>
    </source>
</reference>
<dbReference type="EMBL" id="NBYN01000069">
    <property type="protein sequence ID" value="OSO87581.1"/>
    <property type="molecule type" value="Genomic_DNA"/>
</dbReference>
<evidence type="ECO:0000313" key="3">
    <source>
        <dbReference type="Proteomes" id="UP000192997"/>
    </source>
</evidence>
<organism evidence="1 3">
    <name type="scientific">Cylindrospermopsis raciborskii CENA303</name>
    <dbReference type="NCBI Taxonomy" id="1170769"/>
    <lineage>
        <taxon>Bacteria</taxon>
        <taxon>Bacillati</taxon>
        <taxon>Cyanobacteriota</taxon>
        <taxon>Cyanophyceae</taxon>
        <taxon>Nostocales</taxon>
        <taxon>Aphanizomenonaceae</taxon>
        <taxon>Cylindrospermopsis</taxon>
    </lineage>
</organism>
<gene>
    <name evidence="2" type="ORF">B7O87_05120</name>
    <name evidence="1" type="ORF">B7O87_14800</name>
</gene>
<evidence type="ECO:0000313" key="2">
    <source>
        <dbReference type="EMBL" id="OSO93888.1"/>
    </source>
</evidence>
<comment type="caution">
    <text evidence="1">The sequence shown here is derived from an EMBL/GenBank/DDBJ whole genome shotgun (WGS) entry which is preliminary data.</text>
</comment>
<evidence type="ECO:0000313" key="1">
    <source>
        <dbReference type="EMBL" id="OSO87581.1"/>
    </source>
</evidence>
<dbReference type="EMBL" id="NBYN01000018">
    <property type="protein sequence ID" value="OSO93888.1"/>
    <property type="molecule type" value="Genomic_DNA"/>
</dbReference>